<proteinExistence type="predicted"/>
<organism evidence="3 4">
    <name type="scientific">Pseudo-nitzschia multistriata</name>
    <dbReference type="NCBI Taxonomy" id="183589"/>
    <lineage>
        <taxon>Eukaryota</taxon>
        <taxon>Sar</taxon>
        <taxon>Stramenopiles</taxon>
        <taxon>Ochrophyta</taxon>
        <taxon>Bacillariophyta</taxon>
        <taxon>Bacillariophyceae</taxon>
        <taxon>Bacillariophycidae</taxon>
        <taxon>Bacillariales</taxon>
        <taxon>Bacillariaceae</taxon>
        <taxon>Pseudo-nitzschia</taxon>
    </lineage>
</organism>
<dbReference type="Proteomes" id="UP000291116">
    <property type="component" value="Unassembled WGS sequence"/>
</dbReference>
<evidence type="ECO:0000256" key="2">
    <source>
        <dbReference type="SAM" id="Phobius"/>
    </source>
</evidence>
<accession>A0A448ZSY1</accession>
<feature type="compositionally biased region" description="Basic and acidic residues" evidence="1">
    <location>
        <begin position="106"/>
        <end position="124"/>
    </location>
</feature>
<dbReference type="AlphaFoldDB" id="A0A448ZSY1"/>
<dbReference type="EMBL" id="CAACVS010000689">
    <property type="protein sequence ID" value="VEU45151.1"/>
    <property type="molecule type" value="Genomic_DNA"/>
</dbReference>
<reference evidence="3 4" key="1">
    <citation type="submission" date="2019-01" db="EMBL/GenBank/DDBJ databases">
        <authorList>
            <person name="Ferrante I. M."/>
        </authorList>
    </citation>
    <scope>NUCLEOTIDE SEQUENCE [LARGE SCALE GENOMIC DNA]</scope>
    <source>
        <strain evidence="3 4">B856</strain>
    </source>
</reference>
<name>A0A448ZSY1_9STRA</name>
<evidence type="ECO:0000313" key="3">
    <source>
        <dbReference type="EMBL" id="VEU45151.1"/>
    </source>
</evidence>
<keyword evidence="4" id="KW-1185">Reference proteome</keyword>
<evidence type="ECO:0000256" key="1">
    <source>
        <dbReference type="SAM" id="MobiDB-lite"/>
    </source>
</evidence>
<dbReference type="OrthoDB" id="40600at2759"/>
<evidence type="ECO:0000313" key="4">
    <source>
        <dbReference type="Proteomes" id="UP000291116"/>
    </source>
</evidence>
<feature type="transmembrane region" description="Helical" evidence="2">
    <location>
        <begin position="18"/>
        <end position="38"/>
    </location>
</feature>
<keyword evidence="2" id="KW-0472">Membrane</keyword>
<gene>
    <name evidence="3" type="ORF">PSNMU_V1.4_AUG-EV-PASAV3_0123030</name>
</gene>
<keyword evidence="2" id="KW-1133">Transmembrane helix</keyword>
<feature type="region of interest" description="Disordered" evidence="1">
    <location>
        <begin position="106"/>
        <end position="125"/>
    </location>
</feature>
<protein>
    <submittedName>
        <fullName evidence="3">Uncharacterized protein</fullName>
    </submittedName>
</protein>
<keyword evidence="2" id="KW-0812">Transmembrane</keyword>
<sequence>MSFIASIKRFTVDIPLTVLNGATAIGVITTTTALLLYWRSIEKHKEEFKSKLARSLVYRDPDSKSTKAIKILELHPDFVREHSSSWQLKSLGQYLSTLRFITEKTDDKSRSDGDKNEATEKESNSRLVQALERELYVLMAALLMKTLGETMGAVFLPVMGSGQAESIIGAVSSKIVHYIMAQILVDSRHTEDWDPTEDRAAMPLNVSEVISFVNLNQKLTDGNQMSLSPLQWMQKGEIGYNPTYDTPITSGDEGTEQPPVLVPNPFVVEEHFEKAIAGMEDRIRGSGATYDPSDRSHPEPVPINNTILPDLHMGWGDAKVTHTKREVLCNRLFAVLLTKLSYNYELRKTKKTDNIDDDSGEPYFVVQMDGKNCVFPDQFVEVLYDTGHSIEVCPRSTITTFGLAACVKEKDGSWTNIPLAFFFRTGYESSHRRPAYFHPLHGGIDLSIEGALVGNNKDTGEPRKCDIQFYMAIEGMCGWQSNHNPDVPWIERVSTCDPYTREQALAAVRMSGIMGCTFNRIGTDMDLPFGGYGVLGVCNDTAALIDRAVRGSTNMYPLLSTGRYLMHITRFLMAFHDTIAGADEHGAGAEGDGDCCKTHQIASDTLRLVSAACSMESDIHCAPHGMAGAARRYRSNYPRPFFQITDDSQSVMDEIAREYEDLETTVQTNIP</sequence>